<dbReference type="Proteomes" id="UP000204221">
    <property type="component" value="Chromosome"/>
</dbReference>
<dbReference type="SUPFAM" id="SSF46894">
    <property type="entry name" value="C-terminal effector domain of the bipartite response regulators"/>
    <property type="match status" value="1"/>
</dbReference>
<gene>
    <name evidence="1" type="ORF">AHOG_05610</name>
</gene>
<dbReference type="AlphaFoldDB" id="A0A221VYZ2"/>
<dbReference type="PRINTS" id="PR00038">
    <property type="entry name" value="HTHLUXR"/>
</dbReference>
<dbReference type="EMBL" id="CP022521">
    <property type="protein sequence ID" value="ASO18775.1"/>
    <property type="molecule type" value="Genomic_DNA"/>
</dbReference>
<evidence type="ECO:0000313" key="2">
    <source>
        <dbReference type="Proteomes" id="UP000204221"/>
    </source>
</evidence>
<name>A0A221VYZ2_9PSEU</name>
<keyword evidence="2" id="KW-1185">Reference proteome</keyword>
<protein>
    <submittedName>
        <fullName evidence="1">Bacterial regulatory protein, LuxR family</fullName>
    </submittedName>
</protein>
<dbReference type="InterPro" id="IPR036388">
    <property type="entry name" value="WH-like_DNA-bd_sf"/>
</dbReference>
<accession>A0A221VYZ2</accession>
<dbReference type="Gene3D" id="1.10.10.10">
    <property type="entry name" value="Winged helix-like DNA-binding domain superfamily/Winged helix DNA-binding domain"/>
    <property type="match status" value="1"/>
</dbReference>
<organism evidence="1 2">
    <name type="scientific">Actinoalloteichus hoggarensis</name>
    <dbReference type="NCBI Taxonomy" id="1470176"/>
    <lineage>
        <taxon>Bacteria</taxon>
        <taxon>Bacillati</taxon>
        <taxon>Actinomycetota</taxon>
        <taxon>Actinomycetes</taxon>
        <taxon>Pseudonocardiales</taxon>
        <taxon>Pseudonocardiaceae</taxon>
        <taxon>Actinoalloteichus</taxon>
    </lineage>
</organism>
<dbReference type="RefSeq" id="WP_093940405.1">
    <property type="nucleotide sequence ID" value="NZ_CP022521.1"/>
</dbReference>
<dbReference type="InterPro" id="IPR016032">
    <property type="entry name" value="Sig_transdc_resp-reg_C-effctor"/>
</dbReference>
<dbReference type="GO" id="GO:0006355">
    <property type="term" value="P:regulation of DNA-templated transcription"/>
    <property type="evidence" value="ECO:0007669"/>
    <property type="project" value="InterPro"/>
</dbReference>
<proteinExistence type="predicted"/>
<dbReference type="GO" id="GO:0003677">
    <property type="term" value="F:DNA binding"/>
    <property type="evidence" value="ECO:0007669"/>
    <property type="project" value="InterPro"/>
</dbReference>
<dbReference type="InterPro" id="IPR000792">
    <property type="entry name" value="Tscrpt_reg_LuxR_C"/>
</dbReference>
<dbReference type="OrthoDB" id="7337537at2"/>
<dbReference type="Pfam" id="PF00196">
    <property type="entry name" value="GerE"/>
    <property type="match status" value="1"/>
</dbReference>
<dbReference type="SMART" id="SM00421">
    <property type="entry name" value="HTH_LUXR"/>
    <property type="match status" value="1"/>
</dbReference>
<reference evidence="1 2" key="1">
    <citation type="submission" date="2017-07" db="EMBL/GenBank/DDBJ databases">
        <title>Complete genome sequence of Actinoalloteichus hoggarensis DSM 45943, type strain of Actinoalloteichus hoggarensis.</title>
        <authorList>
            <person name="Ruckert C."/>
            <person name="Nouioui I."/>
            <person name="Willmese J."/>
            <person name="van Wezel G."/>
            <person name="Klenk H.-P."/>
            <person name="Kalinowski J."/>
            <person name="Zotchev S.B."/>
        </authorList>
    </citation>
    <scope>NUCLEOTIDE SEQUENCE [LARGE SCALE GENOMIC DNA]</scope>
    <source>
        <strain evidence="1 2">DSM 45943</strain>
    </source>
</reference>
<sequence>MNDGHGGDPDGRTATERTPPDRAACRRWCAETSARWRAGDAAGARMAIDSAEQAAGDDPGLLVEALAARSTLHIRTEEYDRAAEAARHCLRIAESLRRLTRRQILAVLHARVSRGTVLASDGAPVHSRRAAPAPTSAARRADGLAELDEVAAHPAADRDVVDRAVNNALVARLWTVRRRVTDGAAQVDAWLWVARARDVAGRRGSRGLIVRQAVDLAVHTGQWERGWDHLTDQLDHEERRSEQVALAAKGAQLAWSRGDLVAARRLGQRALTASTGVDVVWSRLYGHLGGLIAAAAGAGPVTAALTAYARCVDQAGHESRENRAWEAAQTALEAGRSATEVRAWLARLLPRGIRDDRLRALADLVLSDHAGHAPDPATWAAVDVESLGAVDRARCLSARGRAALRAGRETAAMVDLQAARLALRDWPGRVRDEVDATAAALLDPPDVTAAQARVLDLLVEGMGNQRIAEELGCAERTVAVHVSRLLHATGAPTRTRLAVREIRRRMMTAG</sequence>
<dbReference type="KEGG" id="ahg:AHOG_05610"/>
<evidence type="ECO:0000313" key="1">
    <source>
        <dbReference type="EMBL" id="ASO18775.1"/>
    </source>
</evidence>